<accession>A0A6J7GMS0</accession>
<proteinExistence type="predicted"/>
<dbReference type="AlphaFoldDB" id="A0A6J7GMS0"/>
<organism evidence="1">
    <name type="scientific">freshwater metagenome</name>
    <dbReference type="NCBI Taxonomy" id="449393"/>
    <lineage>
        <taxon>unclassified sequences</taxon>
        <taxon>metagenomes</taxon>
        <taxon>ecological metagenomes</taxon>
    </lineage>
</organism>
<evidence type="ECO:0000313" key="1">
    <source>
        <dbReference type="EMBL" id="CAB4907948.1"/>
    </source>
</evidence>
<gene>
    <name evidence="1" type="ORF">UFOPK3492_01309</name>
</gene>
<sequence>MARTLVATGTVSEPSMFVTTRAATPRRVSMLAALEITGVEIAGREIVGTAVGSGAVALIGAAATGAGGLTRPDTGLLLGNCGVTGAPAVFEVVGSARVDGLPGVKSAKKSHQALSTELGSWR</sequence>
<reference evidence="1" key="1">
    <citation type="submission" date="2020-05" db="EMBL/GenBank/DDBJ databases">
        <authorList>
            <person name="Chiriac C."/>
            <person name="Salcher M."/>
            <person name="Ghai R."/>
            <person name="Kavagutti S V."/>
        </authorList>
    </citation>
    <scope>NUCLEOTIDE SEQUENCE</scope>
</reference>
<name>A0A6J7GMS0_9ZZZZ</name>
<protein>
    <submittedName>
        <fullName evidence="1">Unannotated protein</fullName>
    </submittedName>
</protein>
<dbReference type="EMBL" id="CAFBMD010000148">
    <property type="protein sequence ID" value="CAB4907948.1"/>
    <property type="molecule type" value="Genomic_DNA"/>
</dbReference>